<name>A0A1G7C8W4_9ACTN</name>
<dbReference type="Pfam" id="PF16859">
    <property type="entry name" value="TetR_C_11"/>
    <property type="match status" value="1"/>
</dbReference>
<dbReference type="GO" id="GO:0000976">
    <property type="term" value="F:transcription cis-regulatory region binding"/>
    <property type="evidence" value="ECO:0007669"/>
    <property type="project" value="TreeGrafter"/>
</dbReference>
<feature type="DNA-binding region" description="H-T-H motif" evidence="4">
    <location>
        <begin position="75"/>
        <end position="94"/>
    </location>
</feature>
<dbReference type="AlphaFoldDB" id="A0A1G7C8W4"/>
<dbReference type="InterPro" id="IPR050109">
    <property type="entry name" value="HTH-type_TetR-like_transc_reg"/>
</dbReference>
<keyword evidence="2 4" id="KW-0238">DNA-binding</keyword>
<dbReference type="PANTHER" id="PTHR30055:SF148">
    <property type="entry name" value="TETR-FAMILY TRANSCRIPTIONAL REGULATOR"/>
    <property type="match status" value="1"/>
</dbReference>
<dbReference type="InterPro" id="IPR036271">
    <property type="entry name" value="Tet_transcr_reg_TetR-rel_C_sf"/>
</dbReference>
<dbReference type="PROSITE" id="PS50977">
    <property type="entry name" value="HTH_TETR_2"/>
    <property type="match status" value="1"/>
</dbReference>
<evidence type="ECO:0000256" key="2">
    <source>
        <dbReference type="ARBA" id="ARBA00023125"/>
    </source>
</evidence>
<feature type="region of interest" description="Disordered" evidence="5">
    <location>
        <begin position="1"/>
        <end position="27"/>
    </location>
</feature>
<dbReference type="PRINTS" id="PR00455">
    <property type="entry name" value="HTHTETR"/>
</dbReference>
<accession>A0A1G7C8W4</accession>
<evidence type="ECO:0000256" key="3">
    <source>
        <dbReference type="ARBA" id="ARBA00023163"/>
    </source>
</evidence>
<dbReference type="InterPro" id="IPR001647">
    <property type="entry name" value="HTH_TetR"/>
</dbReference>
<proteinExistence type="predicted"/>
<gene>
    <name evidence="7" type="ORF">SAMN04489747_3202</name>
</gene>
<protein>
    <submittedName>
        <fullName evidence="7">DNA-binding transcriptional regulator, AcrR family</fullName>
    </submittedName>
</protein>
<sequence length="238" mass="26322">MSDSHDVMGWKHTPGDRARRHSAQRGNKTQRLALLYAHEVTSSTPDPSRRNERSRQAILAATVELISEVGYERASIEAIAKRAGVGKQTIYRWWPSKGAVALEALDESLATVVDFRDSGHLLDDLAHHMKAVTQLLSSTELGPVIQGLIAAGQSDPSLSRAHLDKVIEPATLAWQERIRRAQASGEIRADADSEAVIDMLFGAMYYRLLLHTRPLRPEQIDAALHIAFLGLRKPPEEA</sequence>
<dbReference type="Pfam" id="PF00440">
    <property type="entry name" value="TetR_N"/>
    <property type="match status" value="1"/>
</dbReference>
<dbReference type="Gene3D" id="1.10.10.60">
    <property type="entry name" value="Homeodomain-like"/>
    <property type="match status" value="1"/>
</dbReference>
<dbReference type="GO" id="GO:0003700">
    <property type="term" value="F:DNA-binding transcription factor activity"/>
    <property type="evidence" value="ECO:0007669"/>
    <property type="project" value="TreeGrafter"/>
</dbReference>
<organism evidence="7 8">
    <name type="scientific">Auraticoccus monumenti</name>
    <dbReference type="NCBI Taxonomy" id="675864"/>
    <lineage>
        <taxon>Bacteria</taxon>
        <taxon>Bacillati</taxon>
        <taxon>Actinomycetota</taxon>
        <taxon>Actinomycetes</taxon>
        <taxon>Propionibacteriales</taxon>
        <taxon>Propionibacteriaceae</taxon>
        <taxon>Auraticoccus</taxon>
    </lineage>
</organism>
<dbReference type="PANTHER" id="PTHR30055">
    <property type="entry name" value="HTH-TYPE TRANSCRIPTIONAL REGULATOR RUTR"/>
    <property type="match status" value="1"/>
</dbReference>
<evidence type="ECO:0000313" key="7">
    <source>
        <dbReference type="EMBL" id="SDE35822.1"/>
    </source>
</evidence>
<keyword evidence="8" id="KW-1185">Reference proteome</keyword>
<evidence type="ECO:0000256" key="4">
    <source>
        <dbReference type="PROSITE-ProRule" id="PRU00335"/>
    </source>
</evidence>
<dbReference type="OrthoDB" id="3727135at2"/>
<keyword evidence="1" id="KW-0805">Transcription regulation</keyword>
<dbReference type="SUPFAM" id="SSF48498">
    <property type="entry name" value="Tetracyclin repressor-like, C-terminal domain"/>
    <property type="match status" value="1"/>
</dbReference>
<dbReference type="SUPFAM" id="SSF46689">
    <property type="entry name" value="Homeodomain-like"/>
    <property type="match status" value="1"/>
</dbReference>
<dbReference type="InterPro" id="IPR009057">
    <property type="entry name" value="Homeodomain-like_sf"/>
</dbReference>
<evidence type="ECO:0000259" key="6">
    <source>
        <dbReference type="PROSITE" id="PS50977"/>
    </source>
</evidence>
<dbReference type="STRING" id="675864.SAMN04489747_3202"/>
<dbReference type="Proteomes" id="UP000198546">
    <property type="component" value="Chromosome i"/>
</dbReference>
<feature type="domain" description="HTH tetR-type" evidence="6">
    <location>
        <begin position="52"/>
        <end position="112"/>
    </location>
</feature>
<evidence type="ECO:0000256" key="1">
    <source>
        <dbReference type="ARBA" id="ARBA00023015"/>
    </source>
</evidence>
<keyword evidence="3" id="KW-0804">Transcription</keyword>
<evidence type="ECO:0000256" key="5">
    <source>
        <dbReference type="SAM" id="MobiDB-lite"/>
    </source>
</evidence>
<dbReference type="EMBL" id="LT629688">
    <property type="protein sequence ID" value="SDE35822.1"/>
    <property type="molecule type" value="Genomic_DNA"/>
</dbReference>
<dbReference type="InterPro" id="IPR011075">
    <property type="entry name" value="TetR_C"/>
</dbReference>
<dbReference type="Gene3D" id="1.10.357.10">
    <property type="entry name" value="Tetracycline Repressor, domain 2"/>
    <property type="match status" value="1"/>
</dbReference>
<reference evidence="7 8" key="1">
    <citation type="submission" date="2016-10" db="EMBL/GenBank/DDBJ databases">
        <authorList>
            <person name="de Groot N.N."/>
        </authorList>
    </citation>
    <scope>NUCLEOTIDE SEQUENCE [LARGE SCALE GENOMIC DNA]</scope>
    <source>
        <strain evidence="7 8">MON 2.2</strain>
    </source>
</reference>
<feature type="compositionally biased region" description="Basic and acidic residues" evidence="5">
    <location>
        <begin position="1"/>
        <end position="17"/>
    </location>
</feature>
<evidence type="ECO:0000313" key="8">
    <source>
        <dbReference type="Proteomes" id="UP000198546"/>
    </source>
</evidence>